<dbReference type="CDD" id="cd00761">
    <property type="entry name" value="Glyco_tranf_GTA_type"/>
    <property type="match status" value="1"/>
</dbReference>
<keyword evidence="2 4" id="KW-0808">Transferase</keyword>
<evidence type="ECO:0000256" key="1">
    <source>
        <dbReference type="ARBA" id="ARBA00022676"/>
    </source>
</evidence>
<dbReference type="AlphaFoldDB" id="A0A2S1ESA3"/>
<accession>A0A2S1ESA3</accession>
<evidence type="ECO:0000256" key="2">
    <source>
        <dbReference type="ARBA" id="ARBA00022679"/>
    </source>
</evidence>
<evidence type="ECO:0000313" key="5">
    <source>
        <dbReference type="Proteomes" id="UP000244369"/>
    </source>
</evidence>
<dbReference type="PANTHER" id="PTHR22916:SF51">
    <property type="entry name" value="GLYCOSYLTRANSFERASE EPSH-RELATED"/>
    <property type="match status" value="1"/>
</dbReference>
<dbReference type="Pfam" id="PF00535">
    <property type="entry name" value="Glycos_transf_2"/>
    <property type="match status" value="1"/>
</dbReference>
<dbReference type="InterPro" id="IPR001173">
    <property type="entry name" value="Glyco_trans_2-like"/>
</dbReference>
<gene>
    <name evidence="4" type="ORF">LWHH1689_1562</name>
</gene>
<dbReference type="SUPFAM" id="SSF53448">
    <property type="entry name" value="Nucleotide-diphospho-sugar transferases"/>
    <property type="match status" value="1"/>
</dbReference>
<keyword evidence="1" id="KW-0328">Glycosyltransferase</keyword>
<dbReference type="InterPro" id="IPR029044">
    <property type="entry name" value="Nucleotide-diphossugar_trans"/>
</dbReference>
<feature type="domain" description="Glycosyltransferase 2-like" evidence="3">
    <location>
        <begin position="7"/>
        <end position="133"/>
    </location>
</feature>
<sequence length="325" mass="37940">MNNPVISVITPTYNSAEYINRFIDNFNKANQKGIAELILVDDGSRDNTITLIKQRISLNDQIKLLTQDHQFQSAARNLGMKYASGDYYLFLDADDTFDPEFFNILLNNSENNDLVICGINRVLQDNTLVLNKSVLEGYQSKNKIAKRFLLDRDQMDSGLWNKLFKANIIKENNLSFTNKNFVEDILFVFKYLMTINPSKIKFIHKPLYVYYQNSGTTTTTYYPELDSLAKSYIDQVRKCLIKNHIKNENLLTINTAIRTEIYVIHRHILGDNKWNALKQKAFVKSLKTQFTNTQFLPFKYKVGLLTMQYLPATYIKIYQLYKRVH</sequence>
<evidence type="ECO:0000259" key="3">
    <source>
        <dbReference type="Pfam" id="PF00535"/>
    </source>
</evidence>
<protein>
    <submittedName>
        <fullName evidence="4">Family 2 glycosyl transferase</fullName>
    </submittedName>
</protein>
<dbReference type="Proteomes" id="UP000244369">
    <property type="component" value="Chromosome"/>
</dbReference>
<evidence type="ECO:0000313" key="4">
    <source>
        <dbReference type="EMBL" id="AWD62850.1"/>
    </source>
</evidence>
<proteinExistence type="predicted"/>
<dbReference type="Gene3D" id="3.90.550.10">
    <property type="entry name" value="Spore Coat Polysaccharide Biosynthesis Protein SpsA, Chain A"/>
    <property type="match status" value="1"/>
</dbReference>
<reference evidence="4 5" key="1">
    <citation type="submission" date="2018-03" db="EMBL/GenBank/DDBJ databases">
        <title>Complete Genome Sequence of the Chinese traditional Highland Barley wine Isolate Lactobacillus reuteri WHH1689.</title>
        <authorList>
            <person name="Chen S."/>
            <person name="Chen L."/>
            <person name="Chen L."/>
            <person name="Li Y."/>
        </authorList>
    </citation>
    <scope>NUCLEOTIDE SEQUENCE [LARGE SCALE GENOMIC DNA]</scope>
    <source>
        <strain evidence="4 5">WHH1689</strain>
    </source>
</reference>
<organism evidence="4 5">
    <name type="scientific">Limosilactobacillus reuteri</name>
    <name type="common">Lactobacillus reuteri</name>
    <dbReference type="NCBI Taxonomy" id="1598"/>
    <lineage>
        <taxon>Bacteria</taxon>
        <taxon>Bacillati</taxon>
        <taxon>Bacillota</taxon>
        <taxon>Bacilli</taxon>
        <taxon>Lactobacillales</taxon>
        <taxon>Lactobacillaceae</taxon>
        <taxon>Limosilactobacillus</taxon>
    </lineage>
</organism>
<dbReference type="EMBL" id="CP027805">
    <property type="protein sequence ID" value="AWD62850.1"/>
    <property type="molecule type" value="Genomic_DNA"/>
</dbReference>
<dbReference type="GO" id="GO:0016757">
    <property type="term" value="F:glycosyltransferase activity"/>
    <property type="evidence" value="ECO:0007669"/>
    <property type="project" value="UniProtKB-KW"/>
</dbReference>
<name>A0A2S1ESA3_LIMRT</name>
<dbReference type="PANTHER" id="PTHR22916">
    <property type="entry name" value="GLYCOSYLTRANSFERASE"/>
    <property type="match status" value="1"/>
</dbReference>